<dbReference type="OrthoDB" id="3634074at2759"/>
<gene>
    <name evidence="1" type="ORF">Slin15195_G115000</name>
</gene>
<evidence type="ECO:0000313" key="1">
    <source>
        <dbReference type="EMBL" id="USW58181.1"/>
    </source>
</evidence>
<dbReference type="EMBL" id="CP099427">
    <property type="protein sequence ID" value="USW58181.1"/>
    <property type="molecule type" value="Genomic_DNA"/>
</dbReference>
<accession>A0A9Q9B880</accession>
<keyword evidence="2" id="KW-1185">Reference proteome</keyword>
<dbReference type="Proteomes" id="UP001056384">
    <property type="component" value="Chromosome 10"/>
</dbReference>
<reference evidence="1" key="1">
    <citation type="submission" date="2022-06" db="EMBL/GenBank/DDBJ databases">
        <title>Complete genome sequences of two strains of the flax pathogen Septoria linicola.</title>
        <authorList>
            <person name="Lapalu N."/>
            <person name="Simon A."/>
            <person name="Demenou B."/>
            <person name="Paumier D."/>
            <person name="Guillot M.-P."/>
            <person name="Gout L."/>
            <person name="Valade R."/>
        </authorList>
    </citation>
    <scope>NUCLEOTIDE SEQUENCE</scope>
    <source>
        <strain evidence="1">SE15195</strain>
    </source>
</reference>
<organism evidence="1 2">
    <name type="scientific">Septoria linicola</name>
    <dbReference type="NCBI Taxonomy" id="215465"/>
    <lineage>
        <taxon>Eukaryota</taxon>
        <taxon>Fungi</taxon>
        <taxon>Dikarya</taxon>
        <taxon>Ascomycota</taxon>
        <taxon>Pezizomycotina</taxon>
        <taxon>Dothideomycetes</taxon>
        <taxon>Dothideomycetidae</taxon>
        <taxon>Mycosphaerellales</taxon>
        <taxon>Mycosphaerellaceae</taxon>
        <taxon>Septoria</taxon>
    </lineage>
</organism>
<proteinExistence type="predicted"/>
<evidence type="ECO:0000313" key="2">
    <source>
        <dbReference type="Proteomes" id="UP001056384"/>
    </source>
</evidence>
<protein>
    <submittedName>
        <fullName evidence="1">Uncharacterized protein</fullName>
    </submittedName>
</protein>
<sequence length="274" mass="31846">MSNSQDTGAAIGHCAPDILSVIIERYAAGLDGRFRYGIRAVVETQAVRINAYFEADRENTIEAVSSKTSLRIDLSQGYTITLLDPRRLHRPMLSHINQEALKKIESIDISEPYLYEYRTAINDHYYLRRWTVTFSRRTSLHQKRQYWAMDIADEKCKSTWEVLENYDAPLLPDQITRMTQREIEEEVMPKLKKTLEIFNMLDSKVLLTAEMLWHLQDDMVYSTWMGSDVGGVDLEEMKSKKGVCFVMRGREEAPRMYRSATRKGNASVWTRCPK</sequence>
<name>A0A9Q9B880_9PEZI</name>
<dbReference type="AlphaFoldDB" id="A0A9Q9B880"/>